<reference evidence="3" key="1">
    <citation type="submission" date="2022-12" db="EMBL/GenBank/DDBJ databases">
        <title>Draft genome assemblies for two species of Escallonia (Escalloniales).</title>
        <authorList>
            <person name="Chanderbali A."/>
            <person name="Dervinis C."/>
            <person name="Anghel I."/>
            <person name="Soltis D."/>
            <person name="Soltis P."/>
            <person name="Zapata F."/>
        </authorList>
    </citation>
    <scope>NUCLEOTIDE SEQUENCE</scope>
    <source>
        <strain evidence="3">UCBG64.0493</strain>
        <tissue evidence="3">Leaf</tissue>
    </source>
</reference>
<evidence type="ECO:0000313" key="3">
    <source>
        <dbReference type="EMBL" id="KAK3016096.1"/>
    </source>
</evidence>
<dbReference type="InterPro" id="IPR019734">
    <property type="entry name" value="TPR_rpt"/>
</dbReference>
<organism evidence="3 4">
    <name type="scientific">Escallonia herrerae</name>
    <dbReference type="NCBI Taxonomy" id="1293975"/>
    <lineage>
        <taxon>Eukaryota</taxon>
        <taxon>Viridiplantae</taxon>
        <taxon>Streptophyta</taxon>
        <taxon>Embryophyta</taxon>
        <taxon>Tracheophyta</taxon>
        <taxon>Spermatophyta</taxon>
        <taxon>Magnoliopsida</taxon>
        <taxon>eudicotyledons</taxon>
        <taxon>Gunneridae</taxon>
        <taxon>Pentapetalae</taxon>
        <taxon>asterids</taxon>
        <taxon>campanulids</taxon>
        <taxon>Escalloniales</taxon>
        <taxon>Escalloniaceae</taxon>
        <taxon>Escallonia</taxon>
    </lineage>
</organism>
<dbReference type="PANTHER" id="PTHR26312">
    <property type="entry name" value="TETRATRICOPEPTIDE REPEAT PROTEIN 5"/>
    <property type="match status" value="1"/>
</dbReference>
<name>A0AA89AYH4_9ASTE</name>
<dbReference type="SMART" id="SM00028">
    <property type="entry name" value="TPR"/>
    <property type="match status" value="3"/>
</dbReference>
<evidence type="ECO:0000256" key="1">
    <source>
        <dbReference type="PROSITE-ProRule" id="PRU00339"/>
    </source>
</evidence>
<dbReference type="Proteomes" id="UP001188597">
    <property type="component" value="Unassembled WGS sequence"/>
</dbReference>
<sequence length="418" mass="47114">MASLAKITHRHHPLPLTLHHPRPPVPKPSSLLPLKTPSLSSSSSSSSSSPSFKTLSIKATTSSSSSNNPILPDPKNPGTHFFETLNTIPQSLLKTTLIAAVTATALFFAKFNLKSAIAAPISAPPSAMETETATENDAVSDEEKEKNLEEYLDSHPDDVQALRSLMELKIKYKKVQEAIKTIEQLIRLEPDDIEWPLLKAHMHSYNGDQELAKIGFNEILVKDPLRVEAYHGLVMAASETDSSEELKEVEKRIGEGMEMCKREKKEEDLRDFKLLLAQIRVIEGDYSDALKFYQQLVKEEPRDFRPYLCQGIIYTLLRKKDEAEKNFQKYRRLVPKGHPYARYFDDNMMATKLFSQKVENERAVEALDDGIEVKHLARQSKTCRNNSGYRSRKKLLVVVKWKPRGGGEQGTAVGEGEI</sequence>
<evidence type="ECO:0000313" key="4">
    <source>
        <dbReference type="Proteomes" id="UP001188597"/>
    </source>
</evidence>
<dbReference type="EMBL" id="JAVXUP010001089">
    <property type="protein sequence ID" value="KAK3016096.1"/>
    <property type="molecule type" value="Genomic_DNA"/>
</dbReference>
<keyword evidence="4" id="KW-1185">Reference proteome</keyword>
<dbReference type="PANTHER" id="PTHR26312:SF67">
    <property type="entry name" value="PROTEIN SLOW GREEN 1, CHLOROPLASTIC"/>
    <property type="match status" value="1"/>
</dbReference>
<feature type="repeat" description="TPR" evidence="1">
    <location>
        <begin position="159"/>
        <end position="192"/>
    </location>
</feature>
<accession>A0AA89AYH4</accession>
<dbReference type="AlphaFoldDB" id="A0AA89AYH4"/>
<evidence type="ECO:0000256" key="2">
    <source>
        <dbReference type="SAM" id="MobiDB-lite"/>
    </source>
</evidence>
<feature type="repeat" description="TPR" evidence="1">
    <location>
        <begin position="270"/>
        <end position="303"/>
    </location>
</feature>
<dbReference type="InterPro" id="IPR011990">
    <property type="entry name" value="TPR-like_helical_dom_sf"/>
</dbReference>
<feature type="compositionally biased region" description="Low complexity" evidence="2">
    <location>
        <begin position="28"/>
        <end position="53"/>
    </location>
</feature>
<keyword evidence="1" id="KW-0802">TPR repeat</keyword>
<comment type="caution">
    <text evidence="3">The sequence shown here is derived from an EMBL/GenBank/DDBJ whole genome shotgun (WGS) entry which is preliminary data.</text>
</comment>
<dbReference type="SUPFAM" id="SSF48452">
    <property type="entry name" value="TPR-like"/>
    <property type="match status" value="1"/>
</dbReference>
<protein>
    <submittedName>
        <fullName evidence="3">Uncharacterized protein</fullName>
    </submittedName>
</protein>
<feature type="region of interest" description="Disordered" evidence="2">
    <location>
        <begin position="123"/>
        <end position="142"/>
    </location>
</feature>
<feature type="region of interest" description="Disordered" evidence="2">
    <location>
        <begin position="1"/>
        <end position="53"/>
    </location>
</feature>
<feature type="compositionally biased region" description="Low complexity" evidence="2">
    <location>
        <begin position="59"/>
        <end position="68"/>
    </location>
</feature>
<gene>
    <name evidence="3" type="ORF">RJ639_006340</name>
</gene>
<dbReference type="PROSITE" id="PS50005">
    <property type="entry name" value="TPR"/>
    <property type="match status" value="2"/>
</dbReference>
<feature type="region of interest" description="Disordered" evidence="2">
    <location>
        <begin position="59"/>
        <end position="78"/>
    </location>
</feature>
<dbReference type="GO" id="GO:0009535">
    <property type="term" value="C:chloroplast thylakoid membrane"/>
    <property type="evidence" value="ECO:0007669"/>
    <property type="project" value="TreeGrafter"/>
</dbReference>
<dbReference type="Gene3D" id="1.25.40.10">
    <property type="entry name" value="Tetratricopeptide repeat domain"/>
    <property type="match status" value="2"/>
</dbReference>
<proteinExistence type="predicted"/>